<dbReference type="InterPro" id="IPR021133">
    <property type="entry name" value="HEAT_type_2"/>
</dbReference>
<protein>
    <recommendedName>
        <fullName evidence="11">TOG domain-containing protein</fullName>
    </recommendedName>
</protein>
<evidence type="ECO:0000256" key="8">
    <source>
        <dbReference type="ARBA" id="ARBA00038332"/>
    </source>
</evidence>
<dbReference type="InterPro" id="IPR034085">
    <property type="entry name" value="TOG"/>
</dbReference>
<dbReference type="AlphaFoldDB" id="A0AA39IBZ4"/>
<dbReference type="EMBL" id="JAUCMV010000002">
    <property type="protein sequence ID" value="KAK0420761.1"/>
    <property type="molecule type" value="Genomic_DNA"/>
</dbReference>
<dbReference type="InterPro" id="IPR011989">
    <property type="entry name" value="ARM-like"/>
</dbReference>
<feature type="domain" description="TOG" evidence="11">
    <location>
        <begin position="815"/>
        <end position="1052"/>
    </location>
</feature>
<comment type="similarity">
    <text evidence="8">Belongs to the phosphatase 2A regulatory subunit A family.</text>
</comment>
<dbReference type="FunFam" id="1.25.10.10:FF:000504">
    <property type="entry name" value="Splicing factor 3B subunit 1, putative"/>
    <property type="match status" value="1"/>
</dbReference>
<keyword evidence="7" id="KW-0539">Nucleus</keyword>
<dbReference type="SUPFAM" id="SSF48371">
    <property type="entry name" value="ARM repeat"/>
    <property type="match status" value="1"/>
</dbReference>
<dbReference type="InterPro" id="IPR015016">
    <property type="entry name" value="SF3b_su1"/>
</dbReference>
<dbReference type="Proteomes" id="UP001175271">
    <property type="component" value="Unassembled WGS sequence"/>
</dbReference>
<gene>
    <name evidence="12" type="ORF">QR680_014869</name>
</gene>
<organism evidence="12 13">
    <name type="scientific">Steinernema hermaphroditum</name>
    <dbReference type="NCBI Taxonomy" id="289476"/>
    <lineage>
        <taxon>Eukaryota</taxon>
        <taxon>Metazoa</taxon>
        <taxon>Ecdysozoa</taxon>
        <taxon>Nematoda</taxon>
        <taxon>Chromadorea</taxon>
        <taxon>Rhabditida</taxon>
        <taxon>Tylenchina</taxon>
        <taxon>Panagrolaimomorpha</taxon>
        <taxon>Strongyloidoidea</taxon>
        <taxon>Steinernematidae</taxon>
        <taxon>Steinernema</taxon>
    </lineage>
</organism>
<dbReference type="Gene3D" id="1.25.10.10">
    <property type="entry name" value="Leucine-rich Repeat Variant"/>
    <property type="match status" value="3"/>
</dbReference>
<dbReference type="InterPro" id="IPR016024">
    <property type="entry name" value="ARM-type_fold"/>
</dbReference>
<feature type="region of interest" description="Disordered" evidence="10">
    <location>
        <begin position="88"/>
        <end position="252"/>
    </location>
</feature>
<dbReference type="PROSITE" id="PS50077">
    <property type="entry name" value="HEAT_REPEAT"/>
    <property type="match status" value="1"/>
</dbReference>
<dbReference type="GO" id="GO:0005681">
    <property type="term" value="C:spliceosomal complex"/>
    <property type="evidence" value="ECO:0007669"/>
    <property type="project" value="UniProtKB-KW"/>
</dbReference>
<dbReference type="GO" id="GO:0003729">
    <property type="term" value="F:mRNA binding"/>
    <property type="evidence" value="ECO:0007669"/>
    <property type="project" value="InterPro"/>
</dbReference>
<sequence>MSKPATYTAPKKFLEEAAEAHDEDREEDPFQDTRTKKIIERQSEYQKRQYNRNLSPQRADMFVDQTPDARDRTYTTVMKEMQYEGEKHRVELEMRDKAKAGELRARPVNEPPSKKGRWDAGKPEDLGAAEATPTHGQRKRLNFSMAEAATPHAASWEETPMHGGANDATPQAGGASRWDQTPAGQSTRRNRWDETPRDVAPMTPGWGAETPREVKREDDIKIAVSDTPSDSKRRSRWDMTPGQTPAQNGDATPKYVAGAMTPSMAGGFTPSNTAGMMTPGGATPVGAAAMAMKTPAPHMVPMTPEQQALYRYEKEIDDRNRALSDEELDALFPPGYKILQPPNTYVPIRTPARKLLATPTPMGGLGAGGFVMQGTPERGAGGGPGEKGVGGIVDTQPKDKELPALKPEDMQYFDKLLMDVDESTLSKEEQIEREIMAYLLKIKNGTPPQRKSGLRKITENARKFGAGPLFNQILPLLMSPTLEDQERHLMVKVIDRILYKLDDLVRPYVHKILVVIEPLLIDEDYYARVEGREIISNLAKAAGLATMISTMRPDIDNVDEYVRNTTARAFAVVASALGIPALLPFLKAVCKSKKSWQARHTGIKIVQQIAILMGCAVLPHLKALVEIVEGGLVDDQQKVRTITALCLAALAEAATPYGIEAFDTVLKPLWKGIRTHRGKGLAAFLKAIGYLIPLMDADYASYYTREVMLILIREFASPDEEMKKIVLKVVKQCCATDGVESSYIRAEILTPYFKSFWNQRMAMDRRNYRQLVDTTVEIAQKVGSAEMVSRIVDDLKDENEMYRKMVMETIENIVSLMGANEVDSRLEEQLIDGILYAFQEQTQEDAVMLDGFGTVCRALGKRTKPYLPQICGTILWRLNNKSAKVRQQAADLIARIAAVMNLCQEEKLMSHLGVVLYEYLGEEYPEVLGSILGALNAICTVIGMAKMNPPIKDLLPRLTPILKNRHEKVQENCIDLVGRIADRGSEYVSAREWMRICFELLDLLKAHKKSIRRSAINTFGYIAKAIGPHDVLATLLNNLKVQERQLRVCTTVAIAIVSETCAPFTVLPAIMNEYRVPEINVQNGVLKALSFMFEYIGEMAKDYIYAVTPLLIDALMERDIVHRQIAMDAVAHLTLGVYGFGCEDALMHLFNYVWPNMLENSPHVIQRFIFACEAMRVSLGPIKVLQYALQALWHPARKVREPCWKVYNNLILGSQDALVAGYPRIENTEHNQYVRTEMDYIL</sequence>
<evidence type="ECO:0000259" key="11">
    <source>
        <dbReference type="SMART" id="SM01349"/>
    </source>
</evidence>
<feature type="compositionally biased region" description="Basic and acidic residues" evidence="10">
    <location>
        <begin position="88"/>
        <end position="125"/>
    </location>
</feature>
<evidence type="ECO:0000256" key="3">
    <source>
        <dbReference type="ARBA" id="ARBA00022664"/>
    </source>
</evidence>
<dbReference type="Pfam" id="PF22646">
    <property type="entry name" value="PPP2R1A-like_HEAT"/>
    <property type="match status" value="1"/>
</dbReference>
<evidence type="ECO:0000256" key="4">
    <source>
        <dbReference type="ARBA" id="ARBA00022728"/>
    </source>
</evidence>
<proteinExistence type="inferred from homology"/>
<feature type="compositionally biased region" description="Basic and acidic residues" evidence="10">
    <location>
        <begin position="12"/>
        <end position="23"/>
    </location>
</feature>
<dbReference type="InterPro" id="IPR038737">
    <property type="entry name" value="SF3b_su1-like"/>
</dbReference>
<dbReference type="Pfam" id="PF08920">
    <property type="entry name" value="SF3b1"/>
    <property type="match status" value="1"/>
</dbReference>
<dbReference type="SMART" id="SM01349">
    <property type="entry name" value="TOG"/>
    <property type="match status" value="1"/>
</dbReference>
<dbReference type="InterPro" id="IPR054573">
    <property type="entry name" value="PP2A/SF3B1-like_HEAT"/>
</dbReference>
<evidence type="ECO:0000313" key="13">
    <source>
        <dbReference type="Proteomes" id="UP001175271"/>
    </source>
</evidence>
<evidence type="ECO:0000256" key="10">
    <source>
        <dbReference type="SAM" id="MobiDB-lite"/>
    </source>
</evidence>
<reference evidence="12" key="1">
    <citation type="submission" date="2023-06" db="EMBL/GenBank/DDBJ databases">
        <title>Genomic analysis of the entomopathogenic nematode Steinernema hermaphroditum.</title>
        <authorList>
            <person name="Schwarz E.M."/>
            <person name="Heppert J.K."/>
            <person name="Baniya A."/>
            <person name="Schwartz H.T."/>
            <person name="Tan C.-H."/>
            <person name="Antoshechkin I."/>
            <person name="Sternberg P.W."/>
            <person name="Goodrich-Blair H."/>
            <person name="Dillman A.R."/>
        </authorList>
    </citation>
    <scope>NUCLEOTIDE SEQUENCE</scope>
    <source>
        <strain evidence="12">PS9179</strain>
        <tissue evidence="12">Whole animal</tissue>
    </source>
</reference>
<dbReference type="FunFam" id="1.25.10.10:FF:000066">
    <property type="entry name" value="Splicing factor 3B subunit 1"/>
    <property type="match status" value="1"/>
</dbReference>
<feature type="compositionally biased region" description="Polar residues" evidence="10">
    <location>
        <begin position="241"/>
        <end position="250"/>
    </location>
</feature>
<accession>A0AA39IBZ4</accession>
<evidence type="ECO:0000256" key="7">
    <source>
        <dbReference type="ARBA" id="ARBA00023242"/>
    </source>
</evidence>
<evidence type="ECO:0000256" key="1">
    <source>
        <dbReference type="ARBA" id="ARBA00004123"/>
    </source>
</evidence>
<feature type="compositionally biased region" description="Basic and acidic residues" evidence="10">
    <location>
        <begin position="31"/>
        <end position="47"/>
    </location>
</feature>
<feature type="repeat" description="HEAT" evidence="9">
    <location>
        <begin position="787"/>
        <end position="825"/>
    </location>
</feature>
<evidence type="ECO:0000256" key="6">
    <source>
        <dbReference type="ARBA" id="ARBA00023187"/>
    </source>
</evidence>
<name>A0AA39IBZ4_9BILA</name>
<comment type="similarity">
    <text evidence="2">Belongs to the SF3B1 family.</text>
</comment>
<dbReference type="GO" id="GO:0000245">
    <property type="term" value="P:spliceosomal complex assembly"/>
    <property type="evidence" value="ECO:0007669"/>
    <property type="project" value="InterPro"/>
</dbReference>
<feature type="compositionally biased region" description="Basic and acidic residues" evidence="10">
    <location>
        <begin position="210"/>
        <end position="221"/>
    </location>
</feature>
<keyword evidence="6" id="KW-0508">mRNA splicing</keyword>
<comment type="caution">
    <text evidence="12">The sequence shown here is derived from an EMBL/GenBank/DDBJ whole genome shotgun (WGS) entry which is preliminary data.</text>
</comment>
<keyword evidence="3" id="KW-0507">mRNA processing</keyword>
<dbReference type="GO" id="GO:0000226">
    <property type="term" value="P:microtubule cytoskeleton organization"/>
    <property type="evidence" value="ECO:0007669"/>
    <property type="project" value="UniProtKB-ARBA"/>
</dbReference>
<keyword evidence="5" id="KW-0677">Repeat</keyword>
<evidence type="ECO:0000256" key="5">
    <source>
        <dbReference type="ARBA" id="ARBA00022737"/>
    </source>
</evidence>
<dbReference type="Pfam" id="PF20926">
    <property type="entry name" value="Htt_N-HEAT_1"/>
    <property type="match status" value="1"/>
</dbReference>
<dbReference type="PANTHER" id="PTHR12097">
    <property type="entry name" value="SPLICING FACTOR 3B, SUBUNIT 1-RELATED"/>
    <property type="match status" value="1"/>
</dbReference>
<dbReference type="InterPro" id="IPR048411">
    <property type="entry name" value="Htt_N_HEAT_rpt-1"/>
</dbReference>
<evidence type="ECO:0000256" key="9">
    <source>
        <dbReference type="PROSITE-ProRule" id="PRU00103"/>
    </source>
</evidence>
<evidence type="ECO:0000256" key="2">
    <source>
        <dbReference type="ARBA" id="ARBA00005754"/>
    </source>
</evidence>
<keyword evidence="13" id="KW-1185">Reference proteome</keyword>
<feature type="region of interest" description="Disordered" evidence="10">
    <location>
        <begin position="1"/>
        <end position="70"/>
    </location>
</feature>
<feature type="compositionally biased region" description="Polar residues" evidence="10">
    <location>
        <begin position="178"/>
        <end position="187"/>
    </location>
</feature>
<keyword evidence="4" id="KW-0747">Spliceosome</keyword>
<comment type="subcellular location">
    <subcellularLocation>
        <location evidence="1">Nucleus</location>
    </subcellularLocation>
</comment>
<evidence type="ECO:0000313" key="12">
    <source>
        <dbReference type="EMBL" id="KAK0420761.1"/>
    </source>
</evidence>
<dbReference type="FunFam" id="1.25.10.10:FF:000810">
    <property type="entry name" value="Splicing factor 3B subunit 1"/>
    <property type="match status" value="1"/>
</dbReference>